<name>A0A7I8C3K2_9BURK</name>
<dbReference type="InterPro" id="IPR036259">
    <property type="entry name" value="MFS_trans_sf"/>
</dbReference>
<comment type="subcellular location">
    <subcellularLocation>
        <location evidence="1">Membrane</location>
        <topology evidence="1">Multi-pass membrane protein</topology>
    </subcellularLocation>
</comment>
<geneLocation type="plasmid" evidence="8 9">
    <name>PPGU16_p2</name>
</geneLocation>
<feature type="transmembrane region" description="Helical" evidence="6">
    <location>
        <begin position="375"/>
        <end position="398"/>
    </location>
</feature>
<evidence type="ECO:0000256" key="3">
    <source>
        <dbReference type="ARBA" id="ARBA00022692"/>
    </source>
</evidence>
<evidence type="ECO:0000256" key="1">
    <source>
        <dbReference type="ARBA" id="ARBA00004141"/>
    </source>
</evidence>
<dbReference type="GO" id="GO:0022857">
    <property type="term" value="F:transmembrane transporter activity"/>
    <property type="evidence" value="ECO:0007669"/>
    <property type="project" value="InterPro"/>
</dbReference>
<evidence type="ECO:0000313" key="8">
    <source>
        <dbReference type="EMBL" id="BCF95071.1"/>
    </source>
</evidence>
<dbReference type="Proteomes" id="UP000510888">
    <property type="component" value="Plasmid PPGU16_p2"/>
</dbReference>
<feature type="transmembrane region" description="Helical" evidence="6">
    <location>
        <begin position="26"/>
        <end position="44"/>
    </location>
</feature>
<feature type="transmembrane region" description="Helical" evidence="6">
    <location>
        <begin position="64"/>
        <end position="85"/>
    </location>
</feature>
<accession>A0A7I8C3K2</accession>
<evidence type="ECO:0000259" key="7">
    <source>
        <dbReference type="PROSITE" id="PS50850"/>
    </source>
</evidence>
<feature type="transmembrane region" description="Helical" evidence="6">
    <location>
        <begin position="116"/>
        <end position="138"/>
    </location>
</feature>
<keyword evidence="5 6" id="KW-0472">Membrane</keyword>
<keyword evidence="8" id="KW-0614">Plasmid</keyword>
<feature type="transmembrane region" description="Helical" evidence="6">
    <location>
        <begin position="150"/>
        <end position="173"/>
    </location>
</feature>
<dbReference type="Pfam" id="PF07690">
    <property type="entry name" value="MFS_1"/>
    <property type="match status" value="1"/>
</dbReference>
<dbReference type="Gene3D" id="1.20.1250.20">
    <property type="entry name" value="MFS general substrate transporter like domains"/>
    <property type="match status" value="2"/>
</dbReference>
<evidence type="ECO:0000313" key="9">
    <source>
        <dbReference type="Proteomes" id="UP000510888"/>
    </source>
</evidence>
<feature type="transmembrane region" description="Helical" evidence="6">
    <location>
        <begin position="316"/>
        <end position="334"/>
    </location>
</feature>
<keyword evidence="9" id="KW-1185">Reference proteome</keyword>
<keyword evidence="2" id="KW-0813">Transport</keyword>
<reference evidence="8 9" key="1">
    <citation type="journal article" date="2020" name="Genes (Basel)">
        <title>Genomic Comparison of Insect Gut Symbionts from Divergent Burkholderia Subclades.</title>
        <authorList>
            <person name="Takeshita K."/>
            <person name="Kikuchi Y."/>
        </authorList>
    </citation>
    <scope>NUCLEOTIDE SEQUENCE [LARGE SCALE GENOMIC DNA]</scope>
    <source>
        <strain evidence="8 9">PGU16</strain>
        <plasmid evidence="8 9">PPGU16_p2</plasmid>
    </source>
</reference>
<dbReference type="PROSITE" id="PS50850">
    <property type="entry name" value="MFS"/>
    <property type="match status" value="1"/>
</dbReference>
<protein>
    <submittedName>
        <fullName evidence="8">Permease</fullName>
    </submittedName>
</protein>
<feature type="transmembrane region" description="Helical" evidence="6">
    <location>
        <begin position="250"/>
        <end position="271"/>
    </location>
</feature>
<dbReference type="CDD" id="cd17319">
    <property type="entry name" value="MFS_ExuT_GudP_like"/>
    <property type="match status" value="1"/>
</dbReference>
<dbReference type="InterPro" id="IPR011701">
    <property type="entry name" value="MFS"/>
</dbReference>
<evidence type="ECO:0000256" key="5">
    <source>
        <dbReference type="ARBA" id="ARBA00023136"/>
    </source>
</evidence>
<dbReference type="SUPFAM" id="SSF103473">
    <property type="entry name" value="MFS general substrate transporter"/>
    <property type="match status" value="1"/>
</dbReference>
<evidence type="ECO:0000256" key="2">
    <source>
        <dbReference type="ARBA" id="ARBA00022448"/>
    </source>
</evidence>
<dbReference type="EMBL" id="AP023177">
    <property type="protein sequence ID" value="BCF95071.1"/>
    <property type="molecule type" value="Genomic_DNA"/>
</dbReference>
<feature type="transmembrane region" description="Helical" evidence="6">
    <location>
        <begin position="283"/>
        <end position="304"/>
    </location>
</feature>
<proteinExistence type="predicted"/>
<dbReference type="PANTHER" id="PTHR43791">
    <property type="entry name" value="PERMEASE-RELATED"/>
    <property type="match status" value="1"/>
</dbReference>
<gene>
    <name evidence="8" type="ORF">PPGU16_81380</name>
</gene>
<evidence type="ECO:0000256" key="6">
    <source>
        <dbReference type="SAM" id="Phobius"/>
    </source>
</evidence>
<dbReference type="GO" id="GO:0016020">
    <property type="term" value="C:membrane"/>
    <property type="evidence" value="ECO:0007669"/>
    <property type="project" value="UniProtKB-SubCell"/>
</dbReference>
<feature type="domain" description="Major facilitator superfamily (MFS) profile" evidence="7">
    <location>
        <begin position="26"/>
        <end position="431"/>
    </location>
</feature>
<keyword evidence="4 6" id="KW-1133">Transmembrane helix</keyword>
<feature type="transmembrane region" description="Helical" evidence="6">
    <location>
        <begin position="404"/>
        <end position="426"/>
    </location>
</feature>
<feature type="transmembrane region" description="Helical" evidence="6">
    <location>
        <begin position="92"/>
        <end position="110"/>
    </location>
</feature>
<sequence>MNANVISREGDALHAGAVYAKVSRRLLPFLFICYMIAYLDRINISFAKLQMLSALRMSDAVYGLGAGVFFVGYLLFEIPSNLLLLKVGARRWIARIMVTWGILSTNMMFVKSPASFYVLRFLLGVAEAGFIPAVLLYLTHWFPAYRQSKATALFLTGIPMSGVIGGPVSGWLLSHFSGTLGLAGWQWLFFLEGLPAIVIGVIAFFYLDDDVPSARWLSSAEKTLILRDVADDEGGHKMHSVRDGLSNPRVLLLGLIYFFFIMGLYGVTFWLPTIVKATGVTDALKIGLLSAVPYVAAVLAMILTSRSSDATGERRWHLALAGFVGAAGLCGSVAFAQTTALALCALTMGTMGVMTTISQFWALPSRLLTGAAAAAGIAFVNSIGQIAGLISPVLVGWIQVSTGTATISVLGLALSMVIGGLLVFWVPGRLVNVRREAIAG</sequence>
<evidence type="ECO:0000256" key="4">
    <source>
        <dbReference type="ARBA" id="ARBA00022989"/>
    </source>
</evidence>
<feature type="transmembrane region" description="Helical" evidence="6">
    <location>
        <begin position="340"/>
        <end position="363"/>
    </location>
</feature>
<dbReference type="FunFam" id="1.20.1250.20:FF:000018">
    <property type="entry name" value="MFS transporter permease"/>
    <property type="match status" value="1"/>
</dbReference>
<dbReference type="InterPro" id="IPR020846">
    <property type="entry name" value="MFS_dom"/>
</dbReference>
<organism evidence="8 9">
    <name type="scientific">Paraburkholderia largidicola</name>
    <dbReference type="NCBI Taxonomy" id="3014751"/>
    <lineage>
        <taxon>Bacteria</taxon>
        <taxon>Pseudomonadati</taxon>
        <taxon>Pseudomonadota</taxon>
        <taxon>Betaproteobacteria</taxon>
        <taxon>Burkholderiales</taxon>
        <taxon>Burkholderiaceae</taxon>
        <taxon>Paraburkholderia</taxon>
    </lineage>
</organism>
<dbReference type="KEGG" id="plad:PPGU16_81380"/>
<dbReference type="RefSeq" id="WP_180727284.1">
    <property type="nucleotide sequence ID" value="NZ_AP023177.1"/>
</dbReference>
<dbReference type="AlphaFoldDB" id="A0A7I8C3K2"/>
<feature type="transmembrane region" description="Helical" evidence="6">
    <location>
        <begin position="185"/>
        <end position="207"/>
    </location>
</feature>
<keyword evidence="3 6" id="KW-0812">Transmembrane</keyword>
<dbReference type="PANTHER" id="PTHR43791:SF36">
    <property type="entry name" value="TRANSPORTER, PUTATIVE (AFU_ORTHOLOGUE AFUA_6G08340)-RELATED"/>
    <property type="match status" value="1"/>
</dbReference>